<gene>
    <name evidence="3" type="ORF">CVN68_18135</name>
</gene>
<dbReference type="InterPro" id="IPR057326">
    <property type="entry name" value="KR_dom"/>
</dbReference>
<dbReference type="OrthoDB" id="154414at2"/>
<dbReference type="RefSeq" id="WP_100283445.1">
    <property type="nucleotide sequence ID" value="NZ_CP024923.1"/>
</dbReference>
<dbReference type="InterPro" id="IPR020904">
    <property type="entry name" value="Sc_DH/Rdtase_CS"/>
</dbReference>
<accession>A0A2K8MM29</accession>
<comment type="similarity">
    <text evidence="1">Belongs to the short-chain dehydrogenases/reductases (SDR) family.</text>
</comment>
<name>A0A2K8MM29_9SPHN</name>
<dbReference type="AlphaFoldDB" id="A0A2K8MM29"/>
<proteinExistence type="inferred from homology"/>
<evidence type="ECO:0000256" key="1">
    <source>
        <dbReference type="ARBA" id="ARBA00006484"/>
    </source>
</evidence>
<sequence length="247" mass="24876">MSKKLQGKRALVTGGSRGIGAAIAKRLAADGADVVITYAGNHDGAKTSVAAIEAEGVKGKAIQADAADAEAVRRAVDEAAASLGGIDILVHNAGVAEFAPLGGESLETYRRVFGVNVEGVLAGTVAALPHLSDGARVILVSSVSGFTAGFAGNSVYGASKAAASMFAKAWAHDLAPRGILVNAIQPGPVGTDMNPDEGEFADQIRALTVLKRYGRPEEIAGVASFLASDDASYITGATIDVGGGIFV</sequence>
<dbReference type="PANTHER" id="PTHR43943:SF2">
    <property type="entry name" value="DEHYDROGENASE_REDUCTASE 4"/>
    <property type="match status" value="1"/>
</dbReference>
<keyword evidence="4" id="KW-1185">Reference proteome</keyword>
<dbReference type="PROSITE" id="PS00061">
    <property type="entry name" value="ADH_SHORT"/>
    <property type="match status" value="1"/>
</dbReference>
<dbReference type="Proteomes" id="UP000229081">
    <property type="component" value="Chromosome"/>
</dbReference>
<dbReference type="Pfam" id="PF13561">
    <property type="entry name" value="adh_short_C2"/>
    <property type="match status" value="1"/>
</dbReference>
<dbReference type="SMART" id="SM00822">
    <property type="entry name" value="PKS_KR"/>
    <property type="match status" value="1"/>
</dbReference>
<dbReference type="PANTHER" id="PTHR43943">
    <property type="entry name" value="DEHYDROGENASE/REDUCTASE (SDR FAMILY) MEMBER 4"/>
    <property type="match status" value="1"/>
</dbReference>
<evidence type="ECO:0000313" key="3">
    <source>
        <dbReference type="EMBL" id="ATY33646.1"/>
    </source>
</evidence>
<feature type="domain" description="Ketoreductase" evidence="2">
    <location>
        <begin position="8"/>
        <end position="192"/>
    </location>
</feature>
<protein>
    <submittedName>
        <fullName evidence="3">Oxidoreductase</fullName>
    </submittedName>
</protein>
<reference evidence="3 4" key="1">
    <citation type="submission" date="2017-11" db="EMBL/GenBank/DDBJ databases">
        <title>Complete genome sequence of Sphingomonas sp. Strain Cra20, a psychrotolerant potential plant growth promoting rhizobacteria.</title>
        <authorList>
            <person name="Luo Y."/>
        </authorList>
    </citation>
    <scope>NUCLEOTIDE SEQUENCE [LARGE SCALE GENOMIC DNA]</scope>
    <source>
        <strain evidence="3 4">Cra20</strain>
    </source>
</reference>
<dbReference type="CDD" id="cd05233">
    <property type="entry name" value="SDR_c"/>
    <property type="match status" value="1"/>
</dbReference>
<dbReference type="Gene3D" id="3.40.50.720">
    <property type="entry name" value="NAD(P)-binding Rossmann-like Domain"/>
    <property type="match status" value="1"/>
</dbReference>
<organism evidence="3 4">
    <name type="scientific">Sphingomonas psychrotolerans</name>
    <dbReference type="NCBI Taxonomy" id="1327635"/>
    <lineage>
        <taxon>Bacteria</taxon>
        <taxon>Pseudomonadati</taxon>
        <taxon>Pseudomonadota</taxon>
        <taxon>Alphaproteobacteria</taxon>
        <taxon>Sphingomonadales</taxon>
        <taxon>Sphingomonadaceae</taxon>
        <taxon>Sphingomonas</taxon>
    </lineage>
</organism>
<dbReference type="SUPFAM" id="SSF51735">
    <property type="entry name" value="NAD(P)-binding Rossmann-fold domains"/>
    <property type="match status" value="1"/>
</dbReference>
<evidence type="ECO:0000313" key="4">
    <source>
        <dbReference type="Proteomes" id="UP000229081"/>
    </source>
</evidence>
<evidence type="ECO:0000259" key="2">
    <source>
        <dbReference type="SMART" id="SM00822"/>
    </source>
</evidence>
<dbReference type="InterPro" id="IPR002347">
    <property type="entry name" value="SDR_fam"/>
</dbReference>
<dbReference type="FunFam" id="3.40.50.720:FF:000084">
    <property type="entry name" value="Short-chain dehydrogenase reductase"/>
    <property type="match status" value="1"/>
</dbReference>
<dbReference type="KEGG" id="sphc:CVN68_18135"/>
<dbReference type="EMBL" id="CP024923">
    <property type="protein sequence ID" value="ATY33646.1"/>
    <property type="molecule type" value="Genomic_DNA"/>
</dbReference>
<dbReference type="PRINTS" id="PR00080">
    <property type="entry name" value="SDRFAMILY"/>
</dbReference>
<dbReference type="PRINTS" id="PR00081">
    <property type="entry name" value="GDHRDH"/>
</dbReference>
<dbReference type="InterPro" id="IPR036291">
    <property type="entry name" value="NAD(P)-bd_dom_sf"/>
</dbReference>